<evidence type="ECO:0000256" key="5">
    <source>
        <dbReference type="ARBA" id="ARBA00022692"/>
    </source>
</evidence>
<evidence type="ECO:0000256" key="1">
    <source>
        <dbReference type="ARBA" id="ARBA00004141"/>
    </source>
</evidence>
<feature type="transmembrane region" description="Helical" evidence="10">
    <location>
        <begin position="36"/>
        <end position="57"/>
    </location>
</feature>
<dbReference type="Pfam" id="PF00083">
    <property type="entry name" value="Sugar_tr"/>
    <property type="match status" value="1"/>
</dbReference>
<evidence type="ECO:0000256" key="7">
    <source>
        <dbReference type="ARBA" id="ARBA00022989"/>
    </source>
</evidence>
<evidence type="ECO:0000256" key="10">
    <source>
        <dbReference type="SAM" id="Phobius"/>
    </source>
</evidence>
<dbReference type="GO" id="GO:0015293">
    <property type="term" value="F:symporter activity"/>
    <property type="evidence" value="ECO:0007669"/>
    <property type="project" value="UniProtKB-KW"/>
</dbReference>
<dbReference type="SUPFAM" id="SSF103473">
    <property type="entry name" value="MFS general substrate transporter"/>
    <property type="match status" value="1"/>
</dbReference>
<feature type="transmembrane region" description="Helical" evidence="10">
    <location>
        <begin position="184"/>
        <end position="208"/>
    </location>
</feature>
<feature type="transmembrane region" description="Helical" evidence="10">
    <location>
        <begin position="6"/>
        <end position="24"/>
    </location>
</feature>
<evidence type="ECO:0000256" key="8">
    <source>
        <dbReference type="ARBA" id="ARBA00023136"/>
    </source>
</evidence>
<dbReference type="InterPro" id="IPR020846">
    <property type="entry name" value="MFS_dom"/>
</dbReference>
<sequence length="376" mass="41975">MLIIGRVLLGVGVGFVNQSVPLYLSEMAPAKLRGMLNIGFQLMITIGTLAANLINYATSKIKSDEGWRISLGLAAVPALIITLGSLFLPDTPNSLIARGYDEAAWDMLCRIRGTSGIDQEYANLVAASEASKAVEKPWRNMLKRKYRAQLVMAVMIPFFQQLAGINVIVLFAPPLFRTIGFVDHASLLSSIVIGLVNVIATFISILTVDRLGRRFLFLQGGLLMIACEFLVGLLIGLKFGTTGMGTISTGYAILVIVFICLYVAGFAWSWGPLGWLVPSEIFPLEIRSAGQSITVCVNMACTFVIAQIFLTMLCHFKYQLFYYFAVWDMIKTVFIYVFLPETKNMPIEEMILVWKRHWFWKRFITKEDVHIELTGI</sequence>
<name>A0AAV9FI49_ACOCL</name>
<dbReference type="CDD" id="cd17361">
    <property type="entry name" value="MFS_STP"/>
    <property type="match status" value="1"/>
</dbReference>
<dbReference type="EMBL" id="JAUJYO010000001">
    <property type="protein sequence ID" value="KAK1324480.1"/>
    <property type="molecule type" value="Genomic_DNA"/>
</dbReference>
<comment type="similarity">
    <text evidence="2 9">Belongs to the major facilitator superfamily. Sugar transporter (TC 2.A.1.1) family.</text>
</comment>
<organism evidence="12 13">
    <name type="scientific">Acorus calamus</name>
    <name type="common">Sweet flag</name>
    <dbReference type="NCBI Taxonomy" id="4465"/>
    <lineage>
        <taxon>Eukaryota</taxon>
        <taxon>Viridiplantae</taxon>
        <taxon>Streptophyta</taxon>
        <taxon>Embryophyta</taxon>
        <taxon>Tracheophyta</taxon>
        <taxon>Spermatophyta</taxon>
        <taxon>Magnoliopsida</taxon>
        <taxon>Liliopsida</taxon>
        <taxon>Acoraceae</taxon>
        <taxon>Acorus</taxon>
    </lineage>
</organism>
<feature type="domain" description="Major facilitator superfamily (MFS) profile" evidence="11">
    <location>
        <begin position="1"/>
        <end position="343"/>
    </location>
</feature>
<dbReference type="InterPro" id="IPR045262">
    <property type="entry name" value="STP/PLT_plant"/>
</dbReference>
<dbReference type="InterPro" id="IPR005829">
    <property type="entry name" value="Sugar_transporter_CS"/>
</dbReference>
<keyword evidence="7 10" id="KW-1133">Transmembrane helix</keyword>
<dbReference type="FunFam" id="1.20.1250.20:FF:000002">
    <property type="entry name" value="Sugar transport protein 13"/>
    <property type="match status" value="1"/>
</dbReference>
<dbReference type="GO" id="GO:0016020">
    <property type="term" value="C:membrane"/>
    <property type="evidence" value="ECO:0007669"/>
    <property type="project" value="UniProtKB-SubCell"/>
</dbReference>
<protein>
    <submittedName>
        <fullName evidence="12">Sugar transport protein 1</fullName>
    </submittedName>
</protein>
<comment type="subcellular location">
    <subcellularLocation>
        <location evidence="1">Membrane</location>
        <topology evidence="1">Multi-pass membrane protein</topology>
    </subcellularLocation>
</comment>
<evidence type="ECO:0000256" key="6">
    <source>
        <dbReference type="ARBA" id="ARBA00022847"/>
    </source>
</evidence>
<dbReference type="PANTHER" id="PTHR23500:SF574">
    <property type="entry name" value="SUGAR TRANSPORT PROTEIN 1"/>
    <property type="match status" value="1"/>
</dbReference>
<dbReference type="PRINTS" id="PR00171">
    <property type="entry name" value="SUGRTRNSPORT"/>
</dbReference>
<dbReference type="InterPro" id="IPR044778">
    <property type="entry name" value="MFS_STP/MST-like_plant"/>
</dbReference>
<feature type="transmembrane region" description="Helical" evidence="10">
    <location>
        <begin position="320"/>
        <end position="339"/>
    </location>
</feature>
<evidence type="ECO:0000256" key="9">
    <source>
        <dbReference type="RuleBase" id="RU003346"/>
    </source>
</evidence>
<evidence type="ECO:0000313" key="13">
    <source>
        <dbReference type="Proteomes" id="UP001180020"/>
    </source>
</evidence>
<keyword evidence="13" id="KW-1185">Reference proteome</keyword>
<evidence type="ECO:0000259" key="11">
    <source>
        <dbReference type="PROSITE" id="PS50850"/>
    </source>
</evidence>
<keyword evidence="6" id="KW-0769">Symport</keyword>
<dbReference type="PROSITE" id="PS50850">
    <property type="entry name" value="MFS"/>
    <property type="match status" value="1"/>
</dbReference>
<keyword evidence="8 10" id="KW-0472">Membrane</keyword>
<keyword evidence="5 10" id="KW-0812">Transmembrane</keyword>
<proteinExistence type="inferred from homology"/>
<dbReference type="InterPro" id="IPR036259">
    <property type="entry name" value="MFS_trans_sf"/>
</dbReference>
<feature type="transmembrane region" description="Helical" evidence="10">
    <location>
        <begin position="150"/>
        <end position="172"/>
    </location>
</feature>
<dbReference type="NCBIfam" id="TIGR00879">
    <property type="entry name" value="SP"/>
    <property type="match status" value="1"/>
</dbReference>
<dbReference type="GO" id="GO:0015145">
    <property type="term" value="F:monosaccharide transmembrane transporter activity"/>
    <property type="evidence" value="ECO:0007669"/>
    <property type="project" value="InterPro"/>
</dbReference>
<accession>A0AAV9FI49</accession>
<dbReference type="Proteomes" id="UP001180020">
    <property type="component" value="Unassembled WGS sequence"/>
</dbReference>
<evidence type="ECO:0000313" key="12">
    <source>
        <dbReference type="EMBL" id="KAK1324480.1"/>
    </source>
</evidence>
<dbReference type="AlphaFoldDB" id="A0AAV9FI49"/>
<dbReference type="PANTHER" id="PTHR23500">
    <property type="entry name" value="SOLUTE CARRIER FAMILY 2, FACILITATED GLUCOSE TRANSPORTER"/>
    <property type="match status" value="1"/>
</dbReference>
<reference evidence="12" key="1">
    <citation type="journal article" date="2023" name="Nat. Commun.">
        <title>Diploid and tetraploid genomes of Acorus and the evolution of monocots.</title>
        <authorList>
            <person name="Ma L."/>
            <person name="Liu K.W."/>
            <person name="Li Z."/>
            <person name="Hsiao Y.Y."/>
            <person name="Qi Y."/>
            <person name="Fu T."/>
            <person name="Tang G.D."/>
            <person name="Zhang D."/>
            <person name="Sun W.H."/>
            <person name="Liu D.K."/>
            <person name="Li Y."/>
            <person name="Chen G.Z."/>
            <person name="Liu X.D."/>
            <person name="Liao X.Y."/>
            <person name="Jiang Y.T."/>
            <person name="Yu X."/>
            <person name="Hao Y."/>
            <person name="Huang J."/>
            <person name="Zhao X.W."/>
            <person name="Ke S."/>
            <person name="Chen Y.Y."/>
            <person name="Wu W.L."/>
            <person name="Hsu J.L."/>
            <person name="Lin Y.F."/>
            <person name="Huang M.D."/>
            <person name="Li C.Y."/>
            <person name="Huang L."/>
            <person name="Wang Z.W."/>
            <person name="Zhao X."/>
            <person name="Zhong W.Y."/>
            <person name="Peng D.H."/>
            <person name="Ahmad S."/>
            <person name="Lan S."/>
            <person name="Zhang J.S."/>
            <person name="Tsai W.C."/>
            <person name="Van de Peer Y."/>
            <person name="Liu Z.J."/>
        </authorList>
    </citation>
    <scope>NUCLEOTIDE SEQUENCE</scope>
    <source>
        <strain evidence="12">CP</strain>
    </source>
</reference>
<evidence type="ECO:0000256" key="2">
    <source>
        <dbReference type="ARBA" id="ARBA00010992"/>
    </source>
</evidence>
<feature type="transmembrane region" description="Helical" evidence="10">
    <location>
        <begin position="249"/>
        <end position="271"/>
    </location>
</feature>
<dbReference type="InterPro" id="IPR005828">
    <property type="entry name" value="MFS_sugar_transport-like"/>
</dbReference>
<keyword evidence="3 9" id="KW-0813">Transport</keyword>
<feature type="transmembrane region" description="Helical" evidence="10">
    <location>
        <begin position="69"/>
        <end position="88"/>
    </location>
</feature>
<dbReference type="Gene3D" id="1.20.1250.20">
    <property type="entry name" value="MFS general substrate transporter like domains"/>
    <property type="match status" value="1"/>
</dbReference>
<reference evidence="12" key="2">
    <citation type="submission" date="2023-06" db="EMBL/GenBank/DDBJ databases">
        <authorList>
            <person name="Ma L."/>
            <person name="Liu K.-W."/>
            <person name="Li Z."/>
            <person name="Hsiao Y.-Y."/>
            <person name="Qi Y."/>
            <person name="Fu T."/>
            <person name="Tang G."/>
            <person name="Zhang D."/>
            <person name="Sun W.-H."/>
            <person name="Liu D.-K."/>
            <person name="Li Y."/>
            <person name="Chen G.-Z."/>
            <person name="Liu X.-D."/>
            <person name="Liao X.-Y."/>
            <person name="Jiang Y.-T."/>
            <person name="Yu X."/>
            <person name="Hao Y."/>
            <person name="Huang J."/>
            <person name="Zhao X.-W."/>
            <person name="Ke S."/>
            <person name="Chen Y.-Y."/>
            <person name="Wu W.-L."/>
            <person name="Hsu J.-L."/>
            <person name="Lin Y.-F."/>
            <person name="Huang M.-D."/>
            <person name="Li C.-Y."/>
            <person name="Huang L."/>
            <person name="Wang Z.-W."/>
            <person name="Zhao X."/>
            <person name="Zhong W.-Y."/>
            <person name="Peng D.-H."/>
            <person name="Ahmad S."/>
            <person name="Lan S."/>
            <person name="Zhang J.-S."/>
            <person name="Tsai W.-C."/>
            <person name="Van De Peer Y."/>
            <person name="Liu Z.-J."/>
        </authorList>
    </citation>
    <scope>NUCLEOTIDE SEQUENCE</scope>
    <source>
        <strain evidence="12">CP</strain>
        <tissue evidence="12">Leaves</tissue>
    </source>
</reference>
<evidence type="ECO:0000256" key="4">
    <source>
        <dbReference type="ARBA" id="ARBA00022597"/>
    </source>
</evidence>
<dbReference type="PROSITE" id="PS00217">
    <property type="entry name" value="SUGAR_TRANSPORT_2"/>
    <property type="match status" value="1"/>
</dbReference>
<feature type="transmembrane region" description="Helical" evidence="10">
    <location>
        <begin position="215"/>
        <end position="237"/>
    </location>
</feature>
<comment type="caution">
    <text evidence="12">The sequence shown here is derived from an EMBL/GenBank/DDBJ whole genome shotgun (WGS) entry which is preliminary data.</text>
</comment>
<gene>
    <name evidence="12" type="primary">STP1</name>
    <name evidence="12" type="ORF">QJS10_CPA01g02809</name>
</gene>
<feature type="transmembrane region" description="Helical" evidence="10">
    <location>
        <begin position="292"/>
        <end position="314"/>
    </location>
</feature>
<evidence type="ECO:0000256" key="3">
    <source>
        <dbReference type="ARBA" id="ARBA00022448"/>
    </source>
</evidence>
<keyword evidence="4 12" id="KW-0762">Sugar transport</keyword>
<dbReference type="PROSITE" id="PS00216">
    <property type="entry name" value="SUGAR_TRANSPORT_1"/>
    <property type="match status" value="1"/>
</dbReference>
<dbReference type="InterPro" id="IPR003663">
    <property type="entry name" value="Sugar/inositol_transpt"/>
</dbReference>